<dbReference type="PRINTS" id="PR00926">
    <property type="entry name" value="MITOCARRIER"/>
</dbReference>
<dbReference type="InterPro" id="IPR023395">
    <property type="entry name" value="MCP_dom_sf"/>
</dbReference>
<keyword evidence="7" id="KW-1133">Transmembrane helix</keyword>
<evidence type="ECO:0000313" key="13">
    <source>
        <dbReference type="Proteomes" id="UP000738349"/>
    </source>
</evidence>
<comment type="similarity">
    <text evidence="2 11">Belongs to the mitochondrial carrier (TC 2.A.29) family.</text>
</comment>
<dbReference type="InterPro" id="IPR018108">
    <property type="entry name" value="MCP_transmembrane"/>
</dbReference>
<evidence type="ECO:0000256" key="11">
    <source>
        <dbReference type="RuleBase" id="RU000488"/>
    </source>
</evidence>
<organism evidence="12 13">
    <name type="scientific">Dactylonectria macrodidyma</name>
    <dbReference type="NCBI Taxonomy" id="307937"/>
    <lineage>
        <taxon>Eukaryota</taxon>
        <taxon>Fungi</taxon>
        <taxon>Dikarya</taxon>
        <taxon>Ascomycota</taxon>
        <taxon>Pezizomycotina</taxon>
        <taxon>Sordariomycetes</taxon>
        <taxon>Hypocreomycetidae</taxon>
        <taxon>Hypocreales</taxon>
        <taxon>Nectriaceae</taxon>
        <taxon>Dactylonectria</taxon>
    </lineage>
</organism>
<dbReference type="Pfam" id="PF00153">
    <property type="entry name" value="Mito_carr"/>
    <property type="match status" value="3"/>
</dbReference>
<feature type="repeat" description="Solcar" evidence="10">
    <location>
        <begin position="35"/>
        <end position="125"/>
    </location>
</feature>
<dbReference type="PROSITE" id="PS50920">
    <property type="entry name" value="SOLCAR"/>
    <property type="match status" value="3"/>
</dbReference>
<dbReference type="AlphaFoldDB" id="A0A9P9EAB1"/>
<keyword evidence="6" id="KW-0999">Mitochondrion inner membrane</keyword>
<feature type="repeat" description="Solcar" evidence="10">
    <location>
        <begin position="233"/>
        <end position="315"/>
    </location>
</feature>
<dbReference type="Gene3D" id="1.50.40.10">
    <property type="entry name" value="Mitochondrial carrier domain"/>
    <property type="match status" value="1"/>
</dbReference>
<dbReference type="InterPro" id="IPR002067">
    <property type="entry name" value="MCP"/>
</dbReference>
<keyword evidence="3 11" id="KW-0813">Transport</keyword>
<keyword evidence="5" id="KW-0677">Repeat</keyword>
<comment type="subcellular location">
    <subcellularLocation>
        <location evidence="1">Mitochondrion inner membrane</location>
        <topology evidence="1">Multi-pass membrane protein</topology>
    </subcellularLocation>
</comment>
<evidence type="ECO:0000256" key="5">
    <source>
        <dbReference type="ARBA" id="ARBA00022737"/>
    </source>
</evidence>
<name>A0A9P9EAB1_9HYPO</name>
<dbReference type="SUPFAM" id="SSF103506">
    <property type="entry name" value="Mitochondrial carrier"/>
    <property type="match status" value="1"/>
</dbReference>
<evidence type="ECO:0000256" key="2">
    <source>
        <dbReference type="ARBA" id="ARBA00006375"/>
    </source>
</evidence>
<evidence type="ECO:0000256" key="6">
    <source>
        <dbReference type="ARBA" id="ARBA00022792"/>
    </source>
</evidence>
<dbReference type="GO" id="GO:0005743">
    <property type="term" value="C:mitochondrial inner membrane"/>
    <property type="evidence" value="ECO:0007669"/>
    <property type="project" value="UniProtKB-SubCell"/>
</dbReference>
<reference evidence="12" key="1">
    <citation type="journal article" date="2021" name="Nat. Commun.">
        <title>Genetic determinants of endophytism in the Arabidopsis root mycobiome.</title>
        <authorList>
            <person name="Mesny F."/>
            <person name="Miyauchi S."/>
            <person name="Thiergart T."/>
            <person name="Pickel B."/>
            <person name="Atanasova L."/>
            <person name="Karlsson M."/>
            <person name="Huettel B."/>
            <person name="Barry K.W."/>
            <person name="Haridas S."/>
            <person name="Chen C."/>
            <person name="Bauer D."/>
            <person name="Andreopoulos W."/>
            <person name="Pangilinan J."/>
            <person name="LaButti K."/>
            <person name="Riley R."/>
            <person name="Lipzen A."/>
            <person name="Clum A."/>
            <person name="Drula E."/>
            <person name="Henrissat B."/>
            <person name="Kohler A."/>
            <person name="Grigoriev I.V."/>
            <person name="Martin F.M."/>
            <person name="Hacquard S."/>
        </authorList>
    </citation>
    <scope>NUCLEOTIDE SEQUENCE</scope>
    <source>
        <strain evidence="12">MPI-CAGE-AT-0147</strain>
    </source>
</reference>
<evidence type="ECO:0000256" key="10">
    <source>
        <dbReference type="PROSITE-ProRule" id="PRU00282"/>
    </source>
</evidence>
<dbReference type="Proteomes" id="UP000738349">
    <property type="component" value="Unassembled WGS sequence"/>
</dbReference>
<gene>
    <name evidence="12" type="ORF">EDB81DRAFT_763102</name>
</gene>
<dbReference type="PANTHER" id="PTHR45788:SF3">
    <property type="entry name" value="TRICARBOXYLATE TRANSPORT PROTEIN"/>
    <property type="match status" value="1"/>
</dbReference>
<keyword evidence="9 10" id="KW-0472">Membrane</keyword>
<protein>
    <submittedName>
        <fullName evidence="12">Mitochondrial carrier domain-containing protein</fullName>
    </submittedName>
</protein>
<evidence type="ECO:0000256" key="9">
    <source>
        <dbReference type="ARBA" id="ARBA00023136"/>
    </source>
</evidence>
<comment type="caution">
    <text evidence="12">The sequence shown here is derived from an EMBL/GenBank/DDBJ whole genome shotgun (WGS) entry which is preliminary data.</text>
</comment>
<keyword evidence="4 10" id="KW-0812">Transmembrane</keyword>
<evidence type="ECO:0000256" key="3">
    <source>
        <dbReference type="ARBA" id="ARBA00022448"/>
    </source>
</evidence>
<evidence type="ECO:0000313" key="12">
    <source>
        <dbReference type="EMBL" id="KAH7133823.1"/>
    </source>
</evidence>
<evidence type="ECO:0000256" key="1">
    <source>
        <dbReference type="ARBA" id="ARBA00004448"/>
    </source>
</evidence>
<accession>A0A9P9EAB1</accession>
<evidence type="ECO:0000256" key="4">
    <source>
        <dbReference type="ARBA" id="ARBA00022692"/>
    </source>
</evidence>
<keyword evidence="8" id="KW-0496">Mitochondrion</keyword>
<dbReference type="InterPro" id="IPR049563">
    <property type="entry name" value="TXTP-like"/>
</dbReference>
<feature type="repeat" description="Solcar" evidence="10">
    <location>
        <begin position="133"/>
        <end position="222"/>
    </location>
</feature>
<dbReference type="EMBL" id="JAGMUV010000015">
    <property type="protein sequence ID" value="KAH7133823.1"/>
    <property type="molecule type" value="Genomic_DNA"/>
</dbReference>
<sequence>MSTIAQHQSSLSASVPTLKQQSLPAEKLQKQKQTITPAISLAAGAVAGAVEATITYPFEFAKTRSQLSRSTNASATVSKNPFSVISYTARHDGFRAIYTGCSTLILGTACKAGVRFLSFDAIKTQLVDSNGRLSPARGILAGMIAGAVESITVVTPTERIKTALIDDARSSSRRYNGGLQALRTIFTEHGVAGIYRGLISTTLKQSATSAVRMGSYNILKETISSRTSEKVSKHPVTTFGMGAAAGIITVYATQPFDTIKTRAQGAQGATTAQAFRDIWRDGGAQMFWSGSSMRLGRLILSGGIVFTVYENVASLLMGLKR</sequence>
<dbReference type="OrthoDB" id="44467at2759"/>
<dbReference type="GO" id="GO:0071913">
    <property type="term" value="F:citrate secondary active transmembrane transporter activity"/>
    <property type="evidence" value="ECO:0007669"/>
    <property type="project" value="TreeGrafter"/>
</dbReference>
<keyword evidence="13" id="KW-1185">Reference proteome</keyword>
<evidence type="ECO:0000256" key="8">
    <source>
        <dbReference type="ARBA" id="ARBA00023128"/>
    </source>
</evidence>
<dbReference type="GO" id="GO:0006843">
    <property type="term" value="P:mitochondrial citrate transmembrane transport"/>
    <property type="evidence" value="ECO:0007669"/>
    <property type="project" value="TreeGrafter"/>
</dbReference>
<dbReference type="PANTHER" id="PTHR45788">
    <property type="entry name" value="SUCCINATE/FUMARATE MITOCHONDRIAL TRANSPORTER-RELATED"/>
    <property type="match status" value="1"/>
</dbReference>
<proteinExistence type="inferred from homology"/>
<evidence type="ECO:0000256" key="7">
    <source>
        <dbReference type="ARBA" id="ARBA00022989"/>
    </source>
</evidence>